<reference evidence="1 2" key="1">
    <citation type="submission" date="2019-07" db="EMBL/GenBank/DDBJ databases">
        <title>R&amp;d 2014.</title>
        <authorList>
            <person name="Klenk H.-P."/>
        </authorList>
    </citation>
    <scope>NUCLEOTIDE SEQUENCE [LARGE SCALE GENOMIC DNA]</scope>
    <source>
        <strain evidence="1 2">DSM 43868</strain>
    </source>
</reference>
<accession>A0A562IEJ6</accession>
<evidence type="ECO:0000313" key="2">
    <source>
        <dbReference type="Proteomes" id="UP000319825"/>
    </source>
</evidence>
<protein>
    <submittedName>
        <fullName evidence="1">PAC2 family protein</fullName>
    </submittedName>
</protein>
<dbReference type="SUPFAM" id="SSF159659">
    <property type="entry name" value="Cgl1923-like"/>
    <property type="match status" value="1"/>
</dbReference>
<dbReference type="InterPro" id="IPR038389">
    <property type="entry name" value="PSMG2_sf"/>
</dbReference>
<dbReference type="Pfam" id="PF09754">
    <property type="entry name" value="PAC2"/>
    <property type="match status" value="1"/>
</dbReference>
<sequence length="193" mass="20562">MAAVAGLAARLDVRLTVGLNSIPMAVPHTRPTGVTAHATRRDLIAGYEPWLQRVQVPGSVGHLLEYRLGEQGRDALGFAAHVPHYVAQTEYPAAAEVLLASVSRSTGLLLPRDGLRSAAEVVRVEIDRQVAQTDEAAVLVQALEEQYDAFARGRGEKNLLAAETGPLPTADELGAELERFLAEQGRPGDTPGS</sequence>
<comment type="caution">
    <text evidence="1">The sequence shown here is derived from an EMBL/GenBank/DDBJ whole genome shotgun (WGS) entry which is preliminary data.</text>
</comment>
<dbReference type="Proteomes" id="UP000319825">
    <property type="component" value="Unassembled WGS sequence"/>
</dbReference>
<keyword evidence="2" id="KW-1185">Reference proteome</keyword>
<dbReference type="EMBL" id="VLKE01000001">
    <property type="protein sequence ID" value="TWH69332.1"/>
    <property type="molecule type" value="Genomic_DNA"/>
</dbReference>
<evidence type="ECO:0000313" key="1">
    <source>
        <dbReference type="EMBL" id="TWH69332.1"/>
    </source>
</evidence>
<dbReference type="Gene3D" id="1.10.287.100">
    <property type="match status" value="1"/>
</dbReference>
<gene>
    <name evidence="1" type="ORF">JD77_04341</name>
</gene>
<organism evidence="1 2">
    <name type="scientific">Micromonospora olivasterospora</name>
    <dbReference type="NCBI Taxonomy" id="1880"/>
    <lineage>
        <taxon>Bacteria</taxon>
        <taxon>Bacillati</taxon>
        <taxon>Actinomycetota</taxon>
        <taxon>Actinomycetes</taxon>
        <taxon>Micromonosporales</taxon>
        <taxon>Micromonosporaceae</taxon>
        <taxon>Micromonospora</taxon>
    </lineage>
</organism>
<name>A0A562IEJ6_MICOL</name>
<proteinExistence type="predicted"/>
<dbReference type="Gene3D" id="3.40.50.10900">
    <property type="entry name" value="PAC-like subunit"/>
    <property type="match status" value="1"/>
</dbReference>
<dbReference type="InterPro" id="IPR019151">
    <property type="entry name" value="Proteasome_assmbl_chaperone_2"/>
</dbReference>
<dbReference type="AlphaFoldDB" id="A0A562IEJ6"/>